<dbReference type="InterPro" id="IPR048279">
    <property type="entry name" value="MdtK-like"/>
</dbReference>
<dbReference type="EMBL" id="FUWG01000007">
    <property type="protein sequence ID" value="SJZ40877.1"/>
    <property type="molecule type" value="Genomic_DNA"/>
</dbReference>
<sequence>MNSQSVKESSIFKLAWPIFVQMILSMCLGYVDTIMMSRCSETAVGAIGNASQILGFLNLAFSIVSSATGVVVAQYLGARQTDKMNRIYTVAVLFNLVLSIAVCLFVTTFSRPLLNAVHIPPVMLSDADSYMKIVGCFLFTDAIVMVFSQILNCHGKTAVGMFLFFGMNILNITGNYIFLFGPLAYLNLGVRGVAVSTSISSVVSMIVSFIVFKKIVKGNISFRLLRPFPIDILSKLIKLGIPTAGENISYNIAQIIITAFVNTMGPEATTAKIYCNTLTLFSIVYSNAMAGATSIVVGHSVGDDDYDFAYRRVLKSLSSAMVVSIAIAVANYLLSPWTLRFFSENEQIVAIGREVLFVAIFLELGRCVNLVVIRSMRAAGDVVFPTVLGIVSMWGISVVGAYVFGIAMKRGLCGIWIGMAADEIFRAVVVLVRWKIGTWRGKSVVKKSAA</sequence>
<evidence type="ECO:0000256" key="4">
    <source>
        <dbReference type="ARBA" id="ARBA00022692"/>
    </source>
</evidence>
<evidence type="ECO:0000256" key="2">
    <source>
        <dbReference type="ARBA" id="ARBA00022448"/>
    </source>
</evidence>
<evidence type="ECO:0000256" key="6">
    <source>
        <dbReference type="ARBA" id="ARBA00023136"/>
    </source>
</evidence>
<dbReference type="InterPro" id="IPR047135">
    <property type="entry name" value="YsiQ"/>
</dbReference>
<feature type="transmembrane region" description="Helical" evidence="7">
    <location>
        <begin position="317"/>
        <end position="334"/>
    </location>
</feature>
<dbReference type="GeneID" id="78316458"/>
<proteinExistence type="predicted"/>
<evidence type="ECO:0000256" key="5">
    <source>
        <dbReference type="ARBA" id="ARBA00022989"/>
    </source>
</evidence>
<organism evidence="8 9">
    <name type="scientific">Treponema porcinum</name>
    <dbReference type="NCBI Taxonomy" id="261392"/>
    <lineage>
        <taxon>Bacteria</taxon>
        <taxon>Pseudomonadati</taxon>
        <taxon>Spirochaetota</taxon>
        <taxon>Spirochaetia</taxon>
        <taxon>Spirochaetales</taxon>
        <taxon>Treponemataceae</taxon>
        <taxon>Treponema</taxon>
    </lineage>
</organism>
<feature type="transmembrane region" description="Helical" evidence="7">
    <location>
        <begin position="51"/>
        <end position="76"/>
    </location>
</feature>
<feature type="transmembrane region" description="Helical" evidence="7">
    <location>
        <begin position="355"/>
        <end position="376"/>
    </location>
</feature>
<dbReference type="Proteomes" id="UP000190423">
    <property type="component" value="Unassembled WGS sequence"/>
</dbReference>
<dbReference type="OrthoDB" id="62420at2"/>
<keyword evidence="6 7" id="KW-0472">Membrane</keyword>
<dbReference type="PIRSF" id="PIRSF006603">
    <property type="entry name" value="DinF"/>
    <property type="match status" value="1"/>
</dbReference>
<feature type="transmembrane region" description="Helical" evidence="7">
    <location>
        <begin position="88"/>
        <end position="109"/>
    </location>
</feature>
<dbReference type="PANTHER" id="PTHR42925">
    <property type="entry name" value="MULTIDRUG AND TOXIN EFFLUX PROTEIN MATE FAMILY"/>
    <property type="match status" value="1"/>
</dbReference>
<keyword evidence="4 7" id="KW-0812">Transmembrane</keyword>
<feature type="transmembrane region" description="Helical" evidence="7">
    <location>
        <begin position="193"/>
        <end position="212"/>
    </location>
</feature>
<evidence type="ECO:0000256" key="1">
    <source>
        <dbReference type="ARBA" id="ARBA00004651"/>
    </source>
</evidence>
<evidence type="ECO:0000256" key="7">
    <source>
        <dbReference type="SAM" id="Phobius"/>
    </source>
</evidence>
<feature type="transmembrane region" description="Helical" evidence="7">
    <location>
        <begin position="12"/>
        <end position="31"/>
    </location>
</feature>
<gene>
    <name evidence="8" type="ORF">SAMN02745149_01160</name>
</gene>
<feature type="transmembrane region" description="Helical" evidence="7">
    <location>
        <begin position="273"/>
        <end position="297"/>
    </location>
</feature>
<dbReference type="AlphaFoldDB" id="A0A1T4KES9"/>
<name>A0A1T4KES9_TREPO</name>
<evidence type="ECO:0000313" key="8">
    <source>
        <dbReference type="EMBL" id="SJZ40877.1"/>
    </source>
</evidence>
<keyword evidence="5 7" id="KW-1133">Transmembrane helix</keyword>
<dbReference type="RefSeq" id="WP_078933065.1">
    <property type="nucleotide sequence ID" value="NZ_FUWG01000007.1"/>
</dbReference>
<dbReference type="GO" id="GO:0005886">
    <property type="term" value="C:plasma membrane"/>
    <property type="evidence" value="ECO:0007669"/>
    <property type="project" value="UniProtKB-SubCell"/>
</dbReference>
<dbReference type="Pfam" id="PF01554">
    <property type="entry name" value="MatE"/>
    <property type="match status" value="2"/>
</dbReference>
<evidence type="ECO:0000256" key="3">
    <source>
        <dbReference type="ARBA" id="ARBA00022475"/>
    </source>
</evidence>
<dbReference type="NCBIfam" id="TIGR00797">
    <property type="entry name" value="matE"/>
    <property type="match status" value="1"/>
</dbReference>
<dbReference type="GO" id="GO:0015297">
    <property type="term" value="F:antiporter activity"/>
    <property type="evidence" value="ECO:0007669"/>
    <property type="project" value="InterPro"/>
</dbReference>
<dbReference type="GO" id="GO:0042910">
    <property type="term" value="F:xenobiotic transmembrane transporter activity"/>
    <property type="evidence" value="ECO:0007669"/>
    <property type="project" value="InterPro"/>
</dbReference>
<dbReference type="PANTHER" id="PTHR42925:SF1">
    <property type="entry name" value="VIRULENCE FACTOR MVIN"/>
    <property type="match status" value="1"/>
</dbReference>
<dbReference type="InterPro" id="IPR002528">
    <property type="entry name" value="MATE_fam"/>
</dbReference>
<reference evidence="8 9" key="1">
    <citation type="submission" date="2017-02" db="EMBL/GenBank/DDBJ databases">
        <authorList>
            <person name="Peterson S.W."/>
        </authorList>
    </citation>
    <scope>NUCLEOTIDE SEQUENCE [LARGE SCALE GENOMIC DNA]</scope>
    <source>
        <strain evidence="8 9">ATCC BAA-908</strain>
    </source>
</reference>
<evidence type="ECO:0000313" key="9">
    <source>
        <dbReference type="Proteomes" id="UP000190423"/>
    </source>
</evidence>
<dbReference type="STRING" id="261392.SAMN02745149_01160"/>
<keyword evidence="3" id="KW-1003">Cell membrane</keyword>
<protein>
    <submittedName>
        <fullName evidence="8">Putative efflux protein, MATE family</fullName>
    </submittedName>
</protein>
<comment type="subcellular location">
    <subcellularLocation>
        <location evidence="1">Cell membrane</location>
        <topology evidence="1">Multi-pass membrane protein</topology>
    </subcellularLocation>
</comment>
<feature type="transmembrane region" description="Helical" evidence="7">
    <location>
        <begin position="129"/>
        <end position="147"/>
    </location>
</feature>
<feature type="transmembrane region" description="Helical" evidence="7">
    <location>
        <begin position="159"/>
        <end position="181"/>
    </location>
</feature>
<keyword evidence="2" id="KW-0813">Transport</keyword>
<accession>A0A1T4KES9</accession>
<dbReference type="CDD" id="cd13134">
    <property type="entry name" value="MATE_like_8"/>
    <property type="match status" value="1"/>
</dbReference>
<keyword evidence="9" id="KW-1185">Reference proteome</keyword>
<feature type="transmembrane region" description="Helical" evidence="7">
    <location>
        <begin position="382"/>
        <end position="404"/>
    </location>
</feature>